<name>A0AAV3YIP2_9GAST</name>
<keyword evidence="2" id="KW-1185">Reference proteome</keyword>
<keyword evidence="1" id="KW-0808">Transferase</keyword>
<dbReference type="EMBL" id="BLXT01000975">
    <property type="protein sequence ID" value="GFN82056.1"/>
    <property type="molecule type" value="Genomic_DNA"/>
</dbReference>
<evidence type="ECO:0000313" key="2">
    <source>
        <dbReference type="Proteomes" id="UP000735302"/>
    </source>
</evidence>
<organism evidence="1 2">
    <name type="scientific">Plakobranchus ocellatus</name>
    <dbReference type="NCBI Taxonomy" id="259542"/>
    <lineage>
        <taxon>Eukaryota</taxon>
        <taxon>Metazoa</taxon>
        <taxon>Spiralia</taxon>
        <taxon>Lophotrochozoa</taxon>
        <taxon>Mollusca</taxon>
        <taxon>Gastropoda</taxon>
        <taxon>Heterobranchia</taxon>
        <taxon>Euthyneura</taxon>
        <taxon>Panpulmonata</taxon>
        <taxon>Sacoglossa</taxon>
        <taxon>Placobranchoidea</taxon>
        <taxon>Plakobranchidae</taxon>
        <taxon>Plakobranchus</taxon>
    </lineage>
</organism>
<gene>
    <name evidence="1" type="ORF">PoB_000856200</name>
</gene>
<keyword evidence="1" id="KW-0695">RNA-directed DNA polymerase</keyword>
<sequence>MFTNSEDPAVRSTEPQLSIGRKWRVDEAIIQVKKDLKREEVIGLTQTERKGFGSEGIKWRPKNRSCSSPNRLQRPVINKQKASGTSWTVIKESTVLAYSSYKRAGHAHILLLPRPMVQSGRIPVMQSFSYLSFAAKSAATLWNLEVTLLFASL</sequence>
<dbReference type="AlphaFoldDB" id="A0AAV3YIP2"/>
<keyword evidence="1" id="KW-0548">Nucleotidyltransferase</keyword>
<reference evidence="1 2" key="1">
    <citation type="journal article" date="2021" name="Elife">
        <title>Chloroplast acquisition without the gene transfer in kleptoplastic sea slugs, Plakobranchus ocellatus.</title>
        <authorList>
            <person name="Maeda T."/>
            <person name="Takahashi S."/>
            <person name="Yoshida T."/>
            <person name="Shimamura S."/>
            <person name="Takaki Y."/>
            <person name="Nagai Y."/>
            <person name="Toyoda A."/>
            <person name="Suzuki Y."/>
            <person name="Arimoto A."/>
            <person name="Ishii H."/>
            <person name="Satoh N."/>
            <person name="Nishiyama T."/>
            <person name="Hasebe M."/>
            <person name="Maruyama T."/>
            <person name="Minagawa J."/>
            <person name="Obokata J."/>
            <person name="Shigenobu S."/>
        </authorList>
    </citation>
    <scope>NUCLEOTIDE SEQUENCE [LARGE SCALE GENOMIC DNA]</scope>
</reference>
<protein>
    <submittedName>
        <fullName evidence="1">Reverse transcriptase</fullName>
    </submittedName>
</protein>
<accession>A0AAV3YIP2</accession>
<evidence type="ECO:0000313" key="1">
    <source>
        <dbReference type="EMBL" id="GFN82056.1"/>
    </source>
</evidence>
<comment type="caution">
    <text evidence="1">The sequence shown here is derived from an EMBL/GenBank/DDBJ whole genome shotgun (WGS) entry which is preliminary data.</text>
</comment>
<proteinExistence type="predicted"/>
<dbReference type="Proteomes" id="UP000735302">
    <property type="component" value="Unassembled WGS sequence"/>
</dbReference>
<dbReference type="GO" id="GO:0003964">
    <property type="term" value="F:RNA-directed DNA polymerase activity"/>
    <property type="evidence" value="ECO:0007669"/>
    <property type="project" value="UniProtKB-KW"/>
</dbReference>